<dbReference type="Proteomes" id="UP001652740">
    <property type="component" value="Unplaced"/>
</dbReference>
<protein>
    <submittedName>
        <fullName evidence="2">Uncharacterized protein LOC128201053</fullName>
    </submittedName>
</protein>
<reference evidence="2" key="1">
    <citation type="submission" date="2025-08" db="UniProtKB">
        <authorList>
            <consortium name="RefSeq"/>
        </authorList>
    </citation>
    <scope>IDENTIFICATION</scope>
    <source>
        <tissue evidence="2">Whole larvae</tissue>
    </source>
</reference>
<gene>
    <name evidence="2" type="primary">LOC128201053</name>
</gene>
<evidence type="ECO:0000313" key="1">
    <source>
        <dbReference type="Proteomes" id="UP001652740"/>
    </source>
</evidence>
<evidence type="ECO:0000313" key="2">
    <source>
        <dbReference type="RefSeq" id="XP_052752583.1"/>
    </source>
</evidence>
<name>A0ABM3MMI0_GALME</name>
<proteinExistence type="predicted"/>
<dbReference type="GeneID" id="128201053"/>
<dbReference type="RefSeq" id="XP_052752583.1">
    <property type="nucleotide sequence ID" value="XM_052896623.1"/>
</dbReference>
<keyword evidence="1" id="KW-1185">Reference proteome</keyword>
<sequence>MVSLKVLTSYILILQCTTIMSKIVLPHKLRYLENMLNSEVIAKAAKIRQGIEANPNIQDGDKGWPMLLAKYQDEKKAVPAYTYNNIYNRRYPNF</sequence>
<accession>A0ABM3MMI0</accession>
<organism evidence="1 2">
    <name type="scientific">Galleria mellonella</name>
    <name type="common">Greater wax moth</name>
    <dbReference type="NCBI Taxonomy" id="7137"/>
    <lineage>
        <taxon>Eukaryota</taxon>
        <taxon>Metazoa</taxon>
        <taxon>Ecdysozoa</taxon>
        <taxon>Arthropoda</taxon>
        <taxon>Hexapoda</taxon>
        <taxon>Insecta</taxon>
        <taxon>Pterygota</taxon>
        <taxon>Neoptera</taxon>
        <taxon>Endopterygota</taxon>
        <taxon>Lepidoptera</taxon>
        <taxon>Glossata</taxon>
        <taxon>Ditrysia</taxon>
        <taxon>Pyraloidea</taxon>
        <taxon>Pyralidae</taxon>
        <taxon>Galleriinae</taxon>
        <taxon>Galleria</taxon>
    </lineage>
</organism>